<dbReference type="EMBL" id="CP061799">
    <property type="protein sequence ID" value="QTA83787.1"/>
    <property type="molecule type" value="Genomic_DNA"/>
</dbReference>
<evidence type="ECO:0000256" key="1">
    <source>
        <dbReference type="SAM" id="Phobius"/>
    </source>
</evidence>
<name>A0A975GJS3_9BACT</name>
<accession>A0A975GJS3</accession>
<keyword evidence="1" id="KW-0812">Transmembrane</keyword>
<evidence type="ECO:0000313" key="2">
    <source>
        <dbReference type="EMBL" id="QTA83787.1"/>
    </source>
</evidence>
<keyword evidence="2" id="KW-0378">Hydrolase</keyword>
<gene>
    <name evidence="2" type="ORF">dnl_62030</name>
</gene>
<dbReference type="RefSeq" id="WP_207689584.1">
    <property type="nucleotide sequence ID" value="NZ_CP061799.1"/>
</dbReference>
<feature type="transmembrane region" description="Helical" evidence="1">
    <location>
        <begin position="91"/>
        <end position="118"/>
    </location>
</feature>
<sequence length="195" mass="22008">MPTIITHAVVGIASGKTIAIKKKTFLFWTLSVICPILPDADVIGLGLGIPYGHFFGHRGFFHSPFFALILSLIISLTYFRERAFSKSWWKILLYFFTITASHGILDAFTNGGLGIALLSPFDNTRYFFPYTPVEVSPIGARAFFTNQGLKVLASEIKWIWMPLLILCISLIIIRKILQNNVNDRKVQSRLSQIKK</sequence>
<keyword evidence="3" id="KW-1185">Reference proteome</keyword>
<dbReference type="Proteomes" id="UP000663720">
    <property type="component" value="Chromosome"/>
</dbReference>
<dbReference type="PANTHER" id="PTHR35531:SF1">
    <property type="entry name" value="INNER MEMBRANE PROTEIN YBCI-RELATED"/>
    <property type="match status" value="1"/>
</dbReference>
<reference evidence="2" key="1">
    <citation type="journal article" date="2021" name="Microb. Physiol.">
        <title>Proteogenomic Insights into the Physiology of Marine, Sulfate-Reducing, Filamentous Desulfonema limicola and Desulfonema magnum.</title>
        <authorList>
            <person name="Schnaars V."/>
            <person name="Wohlbrand L."/>
            <person name="Scheve S."/>
            <person name="Hinrichs C."/>
            <person name="Reinhardt R."/>
            <person name="Rabus R."/>
        </authorList>
    </citation>
    <scope>NUCLEOTIDE SEQUENCE</scope>
    <source>
        <strain evidence="2">5ac10</strain>
    </source>
</reference>
<feature type="transmembrane region" description="Helical" evidence="1">
    <location>
        <begin position="61"/>
        <end position="79"/>
    </location>
</feature>
<keyword evidence="1" id="KW-1133">Transmembrane helix</keyword>
<dbReference type="AlphaFoldDB" id="A0A975GJS3"/>
<keyword evidence="1" id="KW-0472">Membrane</keyword>
<evidence type="ECO:0000313" key="3">
    <source>
        <dbReference type="Proteomes" id="UP000663720"/>
    </source>
</evidence>
<proteinExistence type="predicted"/>
<dbReference type="PANTHER" id="PTHR35531">
    <property type="entry name" value="INNER MEMBRANE PROTEIN YBCI-RELATED"/>
    <property type="match status" value="1"/>
</dbReference>
<feature type="transmembrane region" description="Helical" evidence="1">
    <location>
        <begin position="25"/>
        <end position="49"/>
    </location>
</feature>
<organism evidence="2 3">
    <name type="scientific">Desulfonema limicola</name>
    <dbReference type="NCBI Taxonomy" id="45656"/>
    <lineage>
        <taxon>Bacteria</taxon>
        <taxon>Pseudomonadati</taxon>
        <taxon>Thermodesulfobacteriota</taxon>
        <taxon>Desulfobacteria</taxon>
        <taxon>Desulfobacterales</taxon>
        <taxon>Desulfococcaceae</taxon>
        <taxon>Desulfonema</taxon>
    </lineage>
</organism>
<dbReference type="InterPro" id="IPR007404">
    <property type="entry name" value="YdjM-like"/>
</dbReference>
<dbReference type="GO" id="GO:0016787">
    <property type="term" value="F:hydrolase activity"/>
    <property type="evidence" value="ECO:0007669"/>
    <property type="project" value="UniProtKB-KW"/>
</dbReference>
<feature type="transmembrane region" description="Helical" evidence="1">
    <location>
        <begin position="158"/>
        <end position="177"/>
    </location>
</feature>
<dbReference type="KEGG" id="dli:dnl_62030"/>
<dbReference type="Pfam" id="PF04307">
    <property type="entry name" value="YdjM"/>
    <property type="match status" value="1"/>
</dbReference>
<protein>
    <submittedName>
        <fullName evidence="2">Metal-dependent hydrolase, LexA-binding</fullName>
    </submittedName>
</protein>